<protein>
    <recommendedName>
        <fullName evidence="6">C3H1-type domain-containing protein</fullName>
    </recommendedName>
</protein>
<dbReference type="Pfam" id="PF00642">
    <property type="entry name" value="zf-CCCH"/>
    <property type="match status" value="1"/>
</dbReference>
<proteinExistence type="predicted"/>
<dbReference type="Pfam" id="PF25512">
    <property type="entry name" value="zf-CCCH_AtC3H23"/>
    <property type="match status" value="1"/>
</dbReference>
<dbReference type="SUPFAM" id="SSF90229">
    <property type="entry name" value="CCCH zinc finger"/>
    <property type="match status" value="1"/>
</dbReference>
<dbReference type="GO" id="GO:0003677">
    <property type="term" value="F:DNA binding"/>
    <property type="evidence" value="ECO:0007669"/>
    <property type="project" value="UniProtKB-KW"/>
</dbReference>
<evidence type="ECO:0000256" key="5">
    <source>
        <dbReference type="PROSITE-ProRule" id="PRU00723"/>
    </source>
</evidence>
<dbReference type="GO" id="GO:0008270">
    <property type="term" value="F:zinc ion binding"/>
    <property type="evidence" value="ECO:0007669"/>
    <property type="project" value="UniProtKB-KW"/>
</dbReference>
<dbReference type="PROSITE" id="PS50103">
    <property type="entry name" value="ZF_C3H1"/>
    <property type="match status" value="1"/>
</dbReference>
<organism evidence="7 8">
    <name type="scientific">Protea cynaroides</name>
    <dbReference type="NCBI Taxonomy" id="273540"/>
    <lineage>
        <taxon>Eukaryota</taxon>
        <taxon>Viridiplantae</taxon>
        <taxon>Streptophyta</taxon>
        <taxon>Embryophyta</taxon>
        <taxon>Tracheophyta</taxon>
        <taxon>Spermatophyta</taxon>
        <taxon>Magnoliopsida</taxon>
        <taxon>Proteales</taxon>
        <taxon>Proteaceae</taxon>
        <taxon>Protea</taxon>
    </lineage>
</organism>
<dbReference type="InterPro" id="IPR057444">
    <property type="entry name" value="Znf-CCCH_AtC3H23-like"/>
</dbReference>
<feature type="domain" description="C3H1-type" evidence="6">
    <location>
        <begin position="61"/>
        <end position="88"/>
    </location>
</feature>
<dbReference type="AlphaFoldDB" id="A0A9Q0JYF2"/>
<keyword evidence="8" id="KW-1185">Reference proteome</keyword>
<dbReference type="InterPro" id="IPR045234">
    <property type="entry name" value="Unkempt-like"/>
</dbReference>
<evidence type="ECO:0000313" key="8">
    <source>
        <dbReference type="Proteomes" id="UP001141806"/>
    </source>
</evidence>
<dbReference type="EMBL" id="JAMYWD010000011">
    <property type="protein sequence ID" value="KAJ4955205.1"/>
    <property type="molecule type" value="Genomic_DNA"/>
</dbReference>
<evidence type="ECO:0000256" key="4">
    <source>
        <dbReference type="ARBA" id="ARBA00023125"/>
    </source>
</evidence>
<dbReference type="InterPro" id="IPR036855">
    <property type="entry name" value="Znf_CCCH_sf"/>
</dbReference>
<dbReference type="SMART" id="SM00356">
    <property type="entry name" value="ZnF_C3H1"/>
    <property type="match status" value="2"/>
</dbReference>
<keyword evidence="1 5" id="KW-0479">Metal-binding</keyword>
<evidence type="ECO:0000256" key="2">
    <source>
        <dbReference type="ARBA" id="ARBA00022771"/>
    </source>
</evidence>
<dbReference type="Proteomes" id="UP001141806">
    <property type="component" value="Unassembled WGS sequence"/>
</dbReference>
<keyword evidence="2 5" id="KW-0863">Zinc-finger</keyword>
<name>A0A9Q0JYF2_9MAGN</name>
<feature type="zinc finger region" description="C3H1-type" evidence="5">
    <location>
        <begin position="61"/>
        <end position="88"/>
    </location>
</feature>
<keyword evidence="3 5" id="KW-0862">Zinc</keyword>
<dbReference type="InterPro" id="IPR000571">
    <property type="entry name" value="Znf_CCCH"/>
</dbReference>
<comment type="caution">
    <text evidence="7">The sequence shown here is derived from an EMBL/GenBank/DDBJ whole genome shotgun (WGS) entry which is preliminary data.</text>
</comment>
<evidence type="ECO:0000259" key="6">
    <source>
        <dbReference type="PROSITE" id="PS50103"/>
    </source>
</evidence>
<accession>A0A9Q0JYF2</accession>
<gene>
    <name evidence="7" type="ORF">NE237_011988</name>
</gene>
<sequence>MPKGVNRRFRKVINSPYMNDKFRMYVFKIKDCSIKIRHNWKFCPYAHTGEMVRRRDPRIFNYAAVYCPAFRTGNCPKGNSCEFAHGTFEFWLHPDKYRTRECRFGTGCRRMVCFFSHTTEQLRPVMKKKNRYVWGATMEGGKKDEGNGSVNMVIRDGNLKEEENLRRFKKEDDQDGKKRSFSSSDLANYPHSHLINDLVNFI</sequence>
<evidence type="ECO:0000256" key="1">
    <source>
        <dbReference type="ARBA" id="ARBA00022723"/>
    </source>
</evidence>
<dbReference type="PANTHER" id="PTHR14493:SF109">
    <property type="entry name" value="ZINC FINGER CCCH DOMAIN-CONTAINING PROTEIN 54"/>
    <property type="match status" value="1"/>
</dbReference>
<keyword evidence="4" id="KW-0238">DNA-binding</keyword>
<dbReference type="Gene3D" id="4.10.1000.10">
    <property type="entry name" value="Zinc finger, CCCH-type"/>
    <property type="match status" value="1"/>
</dbReference>
<dbReference type="OrthoDB" id="410307at2759"/>
<evidence type="ECO:0000256" key="3">
    <source>
        <dbReference type="ARBA" id="ARBA00022833"/>
    </source>
</evidence>
<reference evidence="7" key="1">
    <citation type="journal article" date="2023" name="Plant J.">
        <title>The genome of the king protea, Protea cynaroides.</title>
        <authorList>
            <person name="Chang J."/>
            <person name="Duong T.A."/>
            <person name="Schoeman C."/>
            <person name="Ma X."/>
            <person name="Roodt D."/>
            <person name="Barker N."/>
            <person name="Li Z."/>
            <person name="Van de Peer Y."/>
            <person name="Mizrachi E."/>
        </authorList>
    </citation>
    <scope>NUCLEOTIDE SEQUENCE</scope>
    <source>
        <tissue evidence="7">Young leaves</tissue>
    </source>
</reference>
<dbReference type="PANTHER" id="PTHR14493">
    <property type="entry name" value="UNKEMPT FAMILY MEMBER"/>
    <property type="match status" value="1"/>
</dbReference>
<evidence type="ECO:0000313" key="7">
    <source>
        <dbReference type="EMBL" id="KAJ4955205.1"/>
    </source>
</evidence>